<evidence type="ECO:0000256" key="3">
    <source>
        <dbReference type="ARBA" id="ARBA00022840"/>
    </source>
</evidence>
<evidence type="ECO:0000256" key="1">
    <source>
        <dbReference type="ARBA" id="ARBA00010638"/>
    </source>
</evidence>
<dbReference type="OrthoDB" id="9801938at2"/>
<evidence type="ECO:0000313" key="7">
    <source>
        <dbReference type="Proteomes" id="UP000319143"/>
    </source>
</evidence>
<comment type="catalytic activity">
    <reaction evidence="5">
        <text>(6S)-5-formyl-5,6,7,8-tetrahydrofolate + ATP = (6R)-5,10-methenyltetrahydrofolate + ADP + phosphate</text>
        <dbReference type="Rhea" id="RHEA:10488"/>
        <dbReference type="ChEBI" id="CHEBI:30616"/>
        <dbReference type="ChEBI" id="CHEBI:43474"/>
        <dbReference type="ChEBI" id="CHEBI:57455"/>
        <dbReference type="ChEBI" id="CHEBI:57457"/>
        <dbReference type="ChEBI" id="CHEBI:456216"/>
        <dbReference type="EC" id="6.3.3.2"/>
    </reaction>
</comment>
<dbReference type="GO" id="GO:0009396">
    <property type="term" value="P:folic acid-containing compound biosynthetic process"/>
    <property type="evidence" value="ECO:0007669"/>
    <property type="project" value="TreeGrafter"/>
</dbReference>
<gene>
    <name evidence="6" type="ORF">Poly41_64940</name>
</gene>
<feature type="binding site" evidence="4">
    <location>
        <position position="60"/>
    </location>
    <ligand>
        <name>substrate</name>
    </ligand>
</feature>
<evidence type="ECO:0000256" key="5">
    <source>
        <dbReference type="RuleBase" id="RU361279"/>
    </source>
</evidence>
<keyword evidence="6" id="KW-0436">Ligase</keyword>
<dbReference type="InterPro" id="IPR024185">
    <property type="entry name" value="FTHF_cligase-like_sf"/>
</dbReference>
<name>A0A5C6D4N4_9BACT</name>
<feature type="binding site" evidence="4">
    <location>
        <begin position="151"/>
        <end position="159"/>
    </location>
    <ligand>
        <name>ATP</name>
        <dbReference type="ChEBI" id="CHEBI:30616"/>
    </ligand>
</feature>
<protein>
    <recommendedName>
        <fullName evidence="5">5-formyltetrahydrofolate cyclo-ligase</fullName>
        <ecNumber evidence="5">6.3.3.2</ecNumber>
    </recommendedName>
</protein>
<keyword evidence="3 4" id="KW-0067">ATP-binding</keyword>
<keyword evidence="2 4" id="KW-0547">Nucleotide-binding</keyword>
<keyword evidence="5" id="KW-0460">Magnesium</keyword>
<dbReference type="SUPFAM" id="SSF100950">
    <property type="entry name" value="NagB/RpiA/CoA transferase-like"/>
    <property type="match status" value="1"/>
</dbReference>
<dbReference type="RefSeq" id="WP_146531178.1">
    <property type="nucleotide sequence ID" value="NZ_SJPV01000019.1"/>
</dbReference>
<dbReference type="GO" id="GO:0005524">
    <property type="term" value="F:ATP binding"/>
    <property type="evidence" value="ECO:0007669"/>
    <property type="project" value="UniProtKB-KW"/>
</dbReference>
<evidence type="ECO:0000256" key="2">
    <source>
        <dbReference type="ARBA" id="ARBA00022741"/>
    </source>
</evidence>
<sequence length="212" mass="23940">MNQTNPPSGDSIVVRKRDLRRTAELARRGQTDKDTLSQQITDRVVKLPEYAQADCVMWYVDTDAEVRTQHVLADAIESKKRVVVPYCEVVNWIDQQLALFHLQSMDELAIGKYGVLEPKRELRTLASKQVDVKQLGVILVPGVAFDRRGGRIGHGMGYYDKLLANANQQTPLISLAFECQMFDEVPIQPHDIFMDKVVTEVGVYDGIGRPRS</sequence>
<dbReference type="EC" id="6.3.3.2" evidence="5"/>
<dbReference type="GO" id="GO:0046872">
    <property type="term" value="F:metal ion binding"/>
    <property type="evidence" value="ECO:0007669"/>
    <property type="project" value="UniProtKB-KW"/>
</dbReference>
<dbReference type="Gene3D" id="3.40.50.10420">
    <property type="entry name" value="NagB/RpiA/CoA transferase-like"/>
    <property type="match status" value="1"/>
</dbReference>
<dbReference type="EMBL" id="SJPV01000019">
    <property type="protein sequence ID" value="TWU31025.1"/>
    <property type="molecule type" value="Genomic_DNA"/>
</dbReference>
<comment type="cofactor">
    <cofactor evidence="5">
        <name>Mg(2+)</name>
        <dbReference type="ChEBI" id="CHEBI:18420"/>
    </cofactor>
</comment>
<dbReference type="Pfam" id="PF01812">
    <property type="entry name" value="5-FTHF_cyc-lig"/>
    <property type="match status" value="1"/>
</dbReference>
<comment type="caution">
    <text evidence="6">The sequence shown here is derived from an EMBL/GenBank/DDBJ whole genome shotgun (WGS) entry which is preliminary data.</text>
</comment>
<keyword evidence="5" id="KW-0479">Metal-binding</keyword>
<evidence type="ECO:0000256" key="4">
    <source>
        <dbReference type="PIRSR" id="PIRSR006806-1"/>
    </source>
</evidence>
<dbReference type="InterPro" id="IPR037171">
    <property type="entry name" value="NagB/RpiA_transferase-like"/>
</dbReference>
<dbReference type="PANTHER" id="PTHR23407">
    <property type="entry name" value="ATPASE INHIBITOR/5-FORMYLTETRAHYDROFOLATE CYCLO-LIGASE"/>
    <property type="match status" value="1"/>
</dbReference>
<dbReference type="NCBIfam" id="TIGR02727">
    <property type="entry name" value="MTHFS_bact"/>
    <property type="match status" value="1"/>
</dbReference>
<comment type="similarity">
    <text evidence="1 5">Belongs to the 5-formyltetrahydrofolate cyclo-ligase family.</text>
</comment>
<dbReference type="Proteomes" id="UP000319143">
    <property type="component" value="Unassembled WGS sequence"/>
</dbReference>
<accession>A0A5C6D4N4</accession>
<feature type="binding site" evidence="4">
    <location>
        <position position="65"/>
    </location>
    <ligand>
        <name>substrate</name>
    </ligand>
</feature>
<evidence type="ECO:0000313" key="6">
    <source>
        <dbReference type="EMBL" id="TWU31025.1"/>
    </source>
</evidence>
<dbReference type="PIRSF" id="PIRSF006806">
    <property type="entry name" value="FTHF_cligase"/>
    <property type="match status" value="1"/>
</dbReference>
<dbReference type="GO" id="GO:0030272">
    <property type="term" value="F:5-formyltetrahydrofolate cyclo-ligase activity"/>
    <property type="evidence" value="ECO:0007669"/>
    <property type="project" value="UniProtKB-EC"/>
</dbReference>
<dbReference type="GO" id="GO:0035999">
    <property type="term" value="P:tetrahydrofolate interconversion"/>
    <property type="evidence" value="ECO:0007669"/>
    <property type="project" value="TreeGrafter"/>
</dbReference>
<reference evidence="6 7" key="1">
    <citation type="submission" date="2019-02" db="EMBL/GenBank/DDBJ databases">
        <title>Deep-cultivation of Planctomycetes and their phenomic and genomic characterization uncovers novel biology.</title>
        <authorList>
            <person name="Wiegand S."/>
            <person name="Jogler M."/>
            <person name="Boedeker C."/>
            <person name="Pinto D."/>
            <person name="Vollmers J."/>
            <person name="Rivas-Marin E."/>
            <person name="Kohn T."/>
            <person name="Peeters S.H."/>
            <person name="Heuer A."/>
            <person name="Rast P."/>
            <person name="Oberbeckmann S."/>
            <person name="Bunk B."/>
            <person name="Jeske O."/>
            <person name="Meyerdierks A."/>
            <person name="Storesund J.E."/>
            <person name="Kallscheuer N."/>
            <person name="Luecker S."/>
            <person name="Lage O.M."/>
            <person name="Pohl T."/>
            <person name="Merkel B.J."/>
            <person name="Hornburger P."/>
            <person name="Mueller R.-W."/>
            <person name="Bruemmer F."/>
            <person name="Labrenz M."/>
            <person name="Spormann A.M."/>
            <person name="Op Den Camp H."/>
            <person name="Overmann J."/>
            <person name="Amann R."/>
            <person name="Jetten M.S.M."/>
            <person name="Mascher T."/>
            <person name="Medema M.H."/>
            <person name="Devos D.P."/>
            <person name="Kaster A.-K."/>
            <person name="Ovreas L."/>
            <person name="Rohde M."/>
            <person name="Galperin M.Y."/>
            <person name="Jogler C."/>
        </authorList>
    </citation>
    <scope>NUCLEOTIDE SEQUENCE [LARGE SCALE GENOMIC DNA]</scope>
    <source>
        <strain evidence="6 7">Poly41</strain>
    </source>
</reference>
<dbReference type="PANTHER" id="PTHR23407:SF1">
    <property type="entry name" value="5-FORMYLTETRAHYDROFOLATE CYCLO-LIGASE"/>
    <property type="match status" value="1"/>
</dbReference>
<organism evidence="6 7">
    <name type="scientific">Novipirellula artificiosorum</name>
    <dbReference type="NCBI Taxonomy" id="2528016"/>
    <lineage>
        <taxon>Bacteria</taxon>
        <taxon>Pseudomonadati</taxon>
        <taxon>Planctomycetota</taxon>
        <taxon>Planctomycetia</taxon>
        <taxon>Pirellulales</taxon>
        <taxon>Pirellulaceae</taxon>
        <taxon>Novipirellula</taxon>
    </lineage>
</organism>
<dbReference type="InterPro" id="IPR002698">
    <property type="entry name" value="FTHF_cligase"/>
</dbReference>
<feature type="binding site" evidence="4">
    <location>
        <begin position="16"/>
        <end position="20"/>
    </location>
    <ligand>
        <name>ATP</name>
        <dbReference type="ChEBI" id="CHEBI:30616"/>
    </ligand>
</feature>
<keyword evidence="7" id="KW-1185">Reference proteome</keyword>
<proteinExistence type="inferred from homology"/>
<dbReference type="AlphaFoldDB" id="A0A5C6D4N4"/>